<dbReference type="SUPFAM" id="SSF47781">
    <property type="entry name" value="RuvA domain 2-like"/>
    <property type="match status" value="1"/>
</dbReference>
<dbReference type="InterPro" id="IPR019554">
    <property type="entry name" value="Soluble_ligand-bd"/>
</dbReference>
<organism evidence="3">
    <name type="scientific">Tepidanaerobacter syntrophicus</name>
    <dbReference type="NCBI Taxonomy" id="224999"/>
    <lineage>
        <taxon>Bacteria</taxon>
        <taxon>Bacillati</taxon>
        <taxon>Bacillota</taxon>
        <taxon>Clostridia</taxon>
        <taxon>Thermosediminibacterales</taxon>
        <taxon>Tepidanaerobacteraceae</taxon>
        <taxon>Tepidanaerobacter</taxon>
    </lineage>
</organism>
<dbReference type="Gene3D" id="3.10.560.10">
    <property type="entry name" value="Outer membrane lipoprotein wza domain like"/>
    <property type="match status" value="1"/>
</dbReference>
<dbReference type="InterPro" id="IPR003583">
    <property type="entry name" value="Hlx-hairpin-Hlx_DNA-bd_motif"/>
</dbReference>
<accession>A0A0U9I5R8</accession>
<proteinExistence type="predicted"/>
<evidence type="ECO:0000259" key="2">
    <source>
        <dbReference type="SMART" id="SM00278"/>
    </source>
</evidence>
<dbReference type="InterPro" id="IPR010994">
    <property type="entry name" value="RuvA_2-like"/>
</dbReference>
<dbReference type="GO" id="GO:0015628">
    <property type="term" value="P:protein secretion by the type II secretion system"/>
    <property type="evidence" value="ECO:0007669"/>
    <property type="project" value="TreeGrafter"/>
</dbReference>
<keyword evidence="4" id="KW-1185">Reference proteome</keyword>
<dbReference type="InterPro" id="IPR004509">
    <property type="entry name" value="Competence_ComEA_HhH"/>
</dbReference>
<evidence type="ECO:0000256" key="1">
    <source>
        <dbReference type="SAM" id="Phobius"/>
    </source>
</evidence>
<feature type="domain" description="Helix-hairpin-helix DNA-binding motif class 1" evidence="2">
    <location>
        <begin position="185"/>
        <end position="204"/>
    </location>
</feature>
<dbReference type="GO" id="GO:0015627">
    <property type="term" value="C:type II protein secretion system complex"/>
    <property type="evidence" value="ECO:0007669"/>
    <property type="project" value="TreeGrafter"/>
</dbReference>
<dbReference type="SMART" id="SM00278">
    <property type="entry name" value="HhH1"/>
    <property type="match status" value="2"/>
</dbReference>
<evidence type="ECO:0000313" key="4">
    <source>
        <dbReference type="Proteomes" id="UP000062160"/>
    </source>
</evidence>
<evidence type="ECO:0000313" key="3">
    <source>
        <dbReference type="EMBL" id="GAQ26008.1"/>
    </source>
</evidence>
<dbReference type="PANTHER" id="PTHR21180:SF32">
    <property type="entry name" value="ENDONUCLEASE_EXONUCLEASE_PHOSPHATASE FAMILY DOMAIN-CONTAINING PROTEIN 1"/>
    <property type="match status" value="1"/>
</dbReference>
<reference evidence="3" key="1">
    <citation type="journal article" date="2016" name="Genome Announc.">
        <title>Draft Genome Sequence of the Syntrophic Lactate-Degrading Bacterium Tepidanaerobacter syntrophicus JLT.</title>
        <authorList>
            <person name="Matsuura N."/>
            <person name="Ohashi A."/>
            <person name="Tourlousse D.M."/>
            <person name="Sekiguchi Y."/>
        </authorList>
    </citation>
    <scope>NUCLEOTIDE SEQUENCE [LARGE SCALE GENOMIC DNA]</scope>
    <source>
        <strain evidence="3">JL</strain>
    </source>
</reference>
<protein>
    <submittedName>
        <fullName evidence="3">Competence protein ComEA</fullName>
    </submittedName>
</protein>
<dbReference type="GO" id="GO:0003677">
    <property type="term" value="F:DNA binding"/>
    <property type="evidence" value="ECO:0007669"/>
    <property type="project" value="InterPro"/>
</dbReference>
<keyword evidence="1" id="KW-1133">Transmembrane helix</keyword>
<dbReference type="PANTHER" id="PTHR21180">
    <property type="entry name" value="ENDONUCLEASE/EXONUCLEASE/PHOSPHATASE FAMILY DOMAIN-CONTAINING PROTEIN 1"/>
    <property type="match status" value="1"/>
</dbReference>
<gene>
    <name evidence="3" type="ORF">TSYNT_9262</name>
</gene>
<dbReference type="Pfam" id="PF10531">
    <property type="entry name" value="SLBB"/>
    <property type="match status" value="1"/>
</dbReference>
<keyword evidence="1" id="KW-0812">Transmembrane</keyword>
<dbReference type="Proteomes" id="UP000062160">
    <property type="component" value="Unassembled WGS sequence"/>
</dbReference>
<dbReference type="RefSeq" id="WP_238142704.1">
    <property type="nucleotide sequence ID" value="NZ_BSDN01000007.1"/>
</dbReference>
<feature type="domain" description="Helix-hairpin-helix DNA-binding motif class 1" evidence="2">
    <location>
        <begin position="155"/>
        <end position="174"/>
    </location>
</feature>
<dbReference type="STRING" id="224999.GCA_001485475_02046"/>
<dbReference type="EMBL" id="DF977003">
    <property type="protein sequence ID" value="GAQ26008.1"/>
    <property type="molecule type" value="Genomic_DNA"/>
</dbReference>
<dbReference type="AlphaFoldDB" id="A0A0U9I5R8"/>
<feature type="transmembrane region" description="Helical" evidence="1">
    <location>
        <begin position="12"/>
        <end position="31"/>
    </location>
</feature>
<dbReference type="GO" id="GO:0006281">
    <property type="term" value="P:DNA repair"/>
    <property type="evidence" value="ECO:0007669"/>
    <property type="project" value="InterPro"/>
</dbReference>
<sequence>MPDFDKREKILLGILLIMAIFTVCITYYAFFKPSSEIVLDLQEEQDKAPLEDDETFVEEKEKIIVHVAGAVKSPGVYTLEEGDRVKDALDVAGGVIPEADLESLNLAMKVHDEDKLYVPKTGEITDTSDSSTGQSIAGISSKDDGKININTASEAELTQLPGIGPVTAQKIIDYRENNGKFSSVEDIKNVSGIGDKKFEQIKDKIKTR</sequence>
<name>A0A0U9I5R8_9FIRM</name>
<dbReference type="Gene3D" id="1.10.150.280">
    <property type="entry name" value="AF1531-like domain"/>
    <property type="match status" value="1"/>
</dbReference>
<dbReference type="Pfam" id="PF12836">
    <property type="entry name" value="HHH_3"/>
    <property type="match status" value="1"/>
</dbReference>
<keyword evidence="1" id="KW-0472">Membrane</keyword>
<dbReference type="InterPro" id="IPR051675">
    <property type="entry name" value="Endo/Exo/Phosphatase_dom_1"/>
</dbReference>
<dbReference type="NCBIfam" id="TIGR00426">
    <property type="entry name" value="competence protein ComEA helix-hairpin-helix repeat region"/>
    <property type="match status" value="1"/>
</dbReference>